<dbReference type="SUPFAM" id="SSF52540">
    <property type="entry name" value="P-loop containing nucleoside triphosphate hydrolases"/>
    <property type="match status" value="1"/>
</dbReference>
<dbReference type="InterPro" id="IPR029787">
    <property type="entry name" value="Nucleotide_cyclase"/>
</dbReference>
<dbReference type="Gene3D" id="1.25.40.10">
    <property type="entry name" value="Tetratricopeptide repeat domain"/>
    <property type="match status" value="3"/>
</dbReference>
<dbReference type="EMBL" id="VTUZ01000041">
    <property type="protein sequence ID" value="KAA1001669.1"/>
    <property type="molecule type" value="Genomic_DNA"/>
</dbReference>
<feature type="region of interest" description="Disordered" evidence="3">
    <location>
        <begin position="248"/>
        <end position="279"/>
    </location>
</feature>
<dbReference type="SMART" id="SM00044">
    <property type="entry name" value="CYCc"/>
    <property type="match status" value="1"/>
</dbReference>
<dbReference type="RefSeq" id="WP_149675016.1">
    <property type="nucleotide sequence ID" value="NZ_VTUZ01000041.1"/>
</dbReference>
<dbReference type="InterPro" id="IPR001054">
    <property type="entry name" value="A/G_cyclase"/>
</dbReference>
<feature type="compositionally biased region" description="Low complexity" evidence="3">
    <location>
        <begin position="248"/>
        <end position="257"/>
    </location>
</feature>
<evidence type="ECO:0000256" key="1">
    <source>
        <dbReference type="ARBA" id="ARBA00022741"/>
    </source>
</evidence>
<dbReference type="Gene3D" id="3.40.50.300">
    <property type="entry name" value="P-loop containing nucleotide triphosphate hydrolases"/>
    <property type="match status" value="1"/>
</dbReference>
<dbReference type="Gene3D" id="1.10.10.10">
    <property type="entry name" value="Winged helix-like DNA-binding domain superfamily/Winged helix DNA-binding domain"/>
    <property type="match status" value="1"/>
</dbReference>
<name>A0A5B0GIK7_9BURK</name>
<dbReference type="PANTHER" id="PTHR16305">
    <property type="entry name" value="TESTICULAR SOLUBLE ADENYLYL CYCLASE"/>
    <property type="match status" value="1"/>
</dbReference>
<dbReference type="GO" id="GO:0005524">
    <property type="term" value="F:ATP binding"/>
    <property type="evidence" value="ECO:0007669"/>
    <property type="project" value="UniProtKB-KW"/>
</dbReference>
<dbReference type="SUPFAM" id="SSF48452">
    <property type="entry name" value="TPR-like"/>
    <property type="match status" value="2"/>
</dbReference>
<dbReference type="CDD" id="cd07302">
    <property type="entry name" value="CHD"/>
    <property type="match status" value="1"/>
</dbReference>
<proteinExistence type="predicted"/>
<comment type="caution">
    <text evidence="5">The sequence shown here is derived from an EMBL/GenBank/DDBJ whole genome shotgun (WGS) entry which is preliminary data.</text>
</comment>
<evidence type="ECO:0000313" key="6">
    <source>
        <dbReference type="Proteomes" id="UP000325273"/>
    </source>
</evidence>
<organism evidence="5 6">
    <name type="scientific">Paraburkholderia panacisoli</name>
    <dbReference type="NCBI Taxonomy" id="2603818"/>
    <lineage>
        <taxon>Bacteria</taxon>
        <taxon>Pseudomonadati</taxon>
        <taxon>Pseudomonadota</taxon>
        <taxon>Betaproteobacteria</taxon>
        <taxon>Burkholderiales</taxon>
        <taxon>Burkholderiaceae</taxon>
        <taxon>Paraburkholderia</taxon>
    </lineage>
</organism>
<dbReference type="Proteomes" id="UP000325273">
    <property type="component" value="Unassembled WGS sequence"/>
</dbReference>
<dbReference type="GO" id="GO:0006355">
    <property type="term" value="P:regulation of DNA-templated transcription"/>
    <property type="evidence" value="ECO:0007669"/>
    <property type="project" value="InterPro"/>
</dbReference>
<dbReference type="Pfam" id="PF03704">
    <property type="entry name" value="BTAD"/>
    <property type="match status" value="1"/>
</dbReference>
<dbReference type="GO" id="GO:0004016">
    <property type="term" value="F:adenylate cyclase activity"/>
    <property type="evidence" value="ECO:0007669"/>
    <property type="project" value="TreeGrafter"/>
</dbReference>
<dbReference type="GO" id="GO:0035556">
    <property type="term" value="P:intracellular signal transduction"/>
    <property type="evidence" value="ECO:0007669"/>
    <property type="project" value="InterPro"/>
</dbReference>
<dbReference type="InterPro" id="IPR041664">
    <property type="entry name" value="AAA_16"/>
</dbReference>
<keyword evidence="6" id="KW-1185">Reference proteome</keyword>
<evidence type="ECO:0000313" key="5">
    <source>
        <dbReference type="EMBL" id="KAA1001669.1"/>
    </source>
</evidence>
<dbReference type="GO" id="GO:0009190">
    <property type="term" value="P:cyclic nucleotide biosynthetic process"/>
    <property type="evidence" value="ECO:0007669"/>
    <property type="project" value="InterPro"/>
</dbReference>
<dbReference type="InterPro" id="IPR011990">
    <property type="entry name" value="TPR-like_helical_dom_sf"/>
</dbReference>
<dbReference type="Gene3D" id="3.30.70.1230">
    <property type="entry name" value="Nucleotide cyclase"/>
    <property type="match status" value="1"/>
</dbReference>
<feature type="domain" description="Guanylate cyclase" evidence="4">
    <location>
        <begin position="280"/>
        <end position="412"/>
    </location>
</feature>
<dbReference type="Pfam" id="PF13191">
    <property type="entry name" value="AAA_16"/>
    <property type="match status" value="1"/>
</dbReference>
<dbReference type="PROSITE" id="PS50125">
    <property type="entry name" value="GUANYLATE_CYCLASE_2"/>
    <property type="match status" value="1"/>
</dbReference>
<evidence type="ECO:0000259" key="4">
    <source>
        <dbReference type="PROSITE" id="PS50125"/>
    </source>
</evidence>
<sequence>MTRLTIAVLGGLNIQVAGADTPLDFPTRKSKAFLAYLALSPGMLRSREQLAATFWDRSAEEQARASLRQTLSSLRRTLSSVLALLNADSNTVWLDARAVEVDALQFAQLAVERSRESLEQAVALYRGQLLDGFSLREEHFEQWMTAERRRYHECAVQAFSDLVSHYERVDQFDSAIPVAARLLALDPLLEWAHAALIRLYSRTGRRDAALRQYQECAHILSAELGIAPAEETRRLAAEIPRAFALRGAPRATTAPPADQRLAGPSETALARGDGPDDRVPVLPAERKQLTVLCAHIREAVDDQDIEAALERIDPVLEVMVEAVKRFDGTITHVRGDGVTALFGAPLAHEDHAVRACYAALAMREKIPSRAHRPLDVRIGIHSGEAVVRTIDDGRSRHYDAVGPVPQLASHIDAALAAGEIGLTADAVRCAEGFVELSGHAAKLLEGGPTPVELFTLRTKSALRLRWDARIARGLTRFVGRDAEMAQLRELLSYAARGSGQVSAIVGEPGMGKSRLVHEFVHTRCAAGWTILETGATSFDSRATYGPIANLLRTRFRIGERDTQAEAGEKLRRGVEVLDRALAPALPALAALLDLPPDDPQWSMLSPPQKRKRTLEAVTALMMRESEVQPLILVVEDMHWSDAGTQAVLDHLVDTLAVSRVLLLVTHRPEYRHEWFSKSYFSQLRMNALSAENADLLLRTLLGDDRQLVELRRQLIERTGTTPLFLEESVRALADTGALAGSPGAYRAVRSFETFEIPSTVHAVLASRIDRLPAEQKALLQMAAVIGQDVPVELLEPISNLDRDRLLELLADLQAAEFLYQTRLLPEPQYTFKHALTHRVAYASVLKERRRTVHVQLVETLEGLYGERLDEHVERLAHHALGGEQWDKAVPYLYRSAVKAIQRSAYQQAIQYLNKGLDIIGTLPRSHARLRQELDYQKAMGVTMMAAKGWAATEVLNAYTRARVLCEELKDQRELFAVLRGEGQYRMIRGESKIARELGERCVELTAGSKDFGARIETHHLFWTNSFFMGEYASAHFHSTEGISLYERERDHALTYTYSGHDPGVCCRCFSALTQCLCGYPDRSLLICEDALTLAQQLEHPLTTALAHWAYSFAHMLRREPEPAKHWAQREIAVCEEYLLPLLLSQGTFQLGWALAELGDLDEGIERMREGIAAISATGAEMGLPYFVALLGEALGKAGKPDAGLKEIDRALVTANERGGRFQLPEMLRLKGELLAMLARSRLPEAETCFREAIAAADKQGSKLPKLRAAMSLARLLADSGEPGKACCVLQPAYEVITQGRDLADLKAARALLANLKNQ</sequence>
<gene>
    <name evidence="5" type="ORF">FVF58_39095</name>
</gene>
<dbReference type="SMART" id="SM01043">
    <property type="entry name" value="BTAD"/>
    <property type="match status" value="1"/>
</dbReference>
<protein>
    <submittedName>
        <fullName evidence="5">AAA family ATPase</fullName>
    </submittedName>
</protein>
<evidence type="ECO:0000256" key="2">
    <source>
        <dbReference type="ARBA" id="ARBA00022840"/>
    </source>
</evidence>
<reference evidence="5 6" key="1">
    <citation type="submission" date="2019-08" db="EMBL/GenBank/DDBJ databases">
        <title>Paraburkholderia sp. DCY113.</title>
        <authorList>
            <person name="Kang J."/>
        </authorList>
    </citation>
    <scope>NUCLEOTIDE SEQUENCE [LARGE SCALE GENOMIC DNA]</scope>
    <source>
        <strain evidence="5 6">DCY113</strain>
    </source>
</reference>
<dbReference type="InterPro" id="IPR036388">
    <property type="entry name" value="WH-like_DNA-bd_sf"/>
</dbReference>
<evidence type="ECO:0000256" key="3">
    <source>
        <dbReference type="SAM" id="MobiDB-lite"/>
    </source>
</evidence>
<dbReference type="SUPFAM" id="SSF46894">
    <property type="entry name" value="C-terminal effector domain of the bipartite response regulators"/>
    <property type="match status" value="1"/>
</dbReference>
<dbReference type="PANTHER" id="PTHR16305:SF28">
    <property type="entry name" value="GUANYLATE CYCLASE DOMAIN-CONTAINING PROTEIN"/>
    <property type="match status" value="1"/>
</dbReference>
<dbReference type="GO" id="GO:0005737">
    <property type="term" value="C:cytoplasm"/>
    <property type="evidence" value="ECO:0007669"/>
    <property type="project" value="TreeGrafter"/>
</dbReference>
<dbReference type="InterPro" id="IPR027417">
    <property type="entry name" value="P-loop_NTPase"/>
</dbReference>
<dbReference type="InterPro" id="IPR016032">
    <property type="entry name" value="Sig_transdc_resp-reg_C-effctor"/>
</dbReference>
<dbReference type="GO" id="GO:0003677">
    <property type="term" value="F:DNA binding"/>
    <property type="evidence" value="ECO:0007669"/>
    <property type="project" value="InterPro"/>
</dbReference>
<dbReference type="Pfam" id="PF00211">
    <property type="entry name" value="Guanylate_cyc"/>
    <property type="match status" value="1"/>
</dbReference>
<dbReference type="InterPro" id="IPR005158">
    <property type="entry name" value="BTAD"/>
</dbReference>
<dbReference type="SUPFAM" id="SSF55073">
    <property type="entry name" value="Nucleotide cyclase"/>
    <property type="match status" value="1"/>
</dbReference>
<keyword evidence="1" id="KW-0547">Nucleotide-binding</keyword>
<keyword evidence="2" id="KW-0067">ATP-binding</keyword>
<accession>A0A5B0GIK7</accession>